<protein>
    <submittedName>
        <fullName evidence="6">FAD-dependent monooxygenase</fullName>
    </submittedName>
</protein>
<reference evidence="6 7" key="1">
    <citation type="journal article" date="2013" name="Int. J. Syst. Evol. Microbiol.">
        <title>Roseomonas aerophila sp. nov., isolated from air.</title>
        <authorList>
            <person name="Kim S.J."/>
            <person name="Weon H.Y."/>
            <person name="Ahn J.H."/>
            <person name="Hong S.B."/>
            <person name="Seok S.J."/>
            <person name="Whang K.S."/>
            <person name="Kwon S.W."/>
        </authorList>
    </citation>
    <scope>NUCLEOTIDE SEQUENCE [LARGE SCALE GENOMIC DNA]</scope>
    <source>
        <strain evidence="6 7">NBRC 108923</strain>
    </source>
</reference>
<evidence type="ECO:0000313" key="7">
    <source>
        <dbReference type="Proteomes" id="UP000626026"/>
    </source>
</evidence>
<gene>
    <name evidence="6" type="ORF">IBL26_01185</name>
</gene>
<keyword evidence="3" id="KW-0274">FAD</keyword>
<dbReference type="Pfam" id="PF01494">
    <property type="entry name" value="FAD_binding_3"/>
    <property type="match status" value="1"/>
</dbReference>
<comment type="cofactor">
    <cofactor evidence="1">
        <name>FAD</name>
        <dbReference type="ChEBI" id="CHEBI:57692"/>
    </cofactor>
</comment>
<dbReference type="InterPro" id="IPR002938">
    <property type="entry name" value="FAD-bd"/>
</dbReference>
<keyword evidence="2" id="KW-0285">Flavoprotein</keyword>
<evidence type="ECO:0000256" key="2">
    <source>
        <dbReference type="ARBA" id="ARBA00022630"/>
    </source>
</evidence>
<feature type="region of interest" description="Disordered" evidence="4">
    <location>
        <begin position="397"/>
        <end position="421"/>
    </location>
</feature>
<evidence type="ECO:0000256" key="4">
    <source>
        <dbReference type="SAM" id="MobiDB-lite"/>
    </source>
</evidence>
<accession>A0ABR7RH01</accession>
<dbReference type="InterPro" id="IPR050641">
    <property type="entry name" value="RIFMO-like"/>
</dbReference>
<dbReference type="GO" id="GO:0004497">
    <property type="term" value="F:monooxygenase activity"/>
    <property type="evidence" value="ECO:0007669"/>
    <property type="project" value="UniProtKB-KW"/>
</dbReference>
<name>A0ABR7RH01_9PROT</name>
<organism evidence="6 7">
    <name type="scientific">Teichococcus aerophilus</name>
    <dbReference type="NCBI Taxonomy" id="1224513"/>
    <lineage>
        <taxon>Bacteria</taxon>
        <taxon>Pseudomonadati</taxon>
        <taxon>Pseudomonadota</taxon>
        <taxon>Alphaproteobacteria</taxon>
        <taxon>Acetobacterales</taxon>
        <taxon>Roseomonadaceae</taxon>
        <taxon>Roseomonas</taxon>
    </lineage>
</organism>
<dbReference type="InterPro" id="IPR036188">
    <property type="entry name" value="FAD/NAD-bd_sf"/>
</dbReference>
<dbReference type="Proteomes" id="UP000626026">
    <property type="component" value="Unassembled WGS sequence"/>
</dbReference>
<keyword evidence="7" id="KW-1185">Reference proteome</keyword>
<dbReference type="PANTHER" id="PTHR43004">
    <property type="entry name" value="TRK SYSTEM POTASSIUM UPTAKE PROTEIN"/>
    <property type="match status" value="1"/>
</dbReference>
<dbReference type="Gene3D" id="3.30.70.2450">
    <property type="match status" value="1"/>
</dbReference>
<dbReference type="Gene3D" id="3.50.50.60">
    <property type="entry name" value="FAD/NAD(P)-binding domain"/>
    <property type="match status" value="1"/>
</dbReference>
<dbReference type="RefSeq" id="WP_187782601.1">
    <property type="nucleotide sequence ID" value="NZ_JACTVA010000001.1"/>
</dbReference>
<keyword evidence="6" id="KW-0560">Oxidoreductase</keyword>
<feature type="domain" description="FAD-binding" evidence="5">
    <location>
        <begin position="13"/>
        <end position="349"/>
    </location>
</feature>
<evidence type="ECO:0000256" key="3">
    <source>
        <dbReference type="ARBA" id="ARBA00022827"/>
    </source>
</evidence>
<comment type="caution">
    <text evidence="6">The sequence shown here is derived from an EMBL/GenBank/DDBJ whole genome shotgun (WGS) entry which is preliminary data.</text>
</comment>
<dbReference type="EMBL" id="JACTVA010000001">
    <property type="protein sequence ID" value="MBC9205432.1"/>
    <property type="molecule type" value="Genomic_DNA"/>
</dbReference>
<keyword evidence="6" id="KW-0503">Monooxygenase</keyword>
<sequence length="502" mass="52473">MPPETAAPAKGLVLIAGAGPVGLTLAAELARYGIPVRIVDKAAGRSETSKALVLWSRTLELLDRGIGAAPFVAAGCKLHGVNIVAGDAVVGRIRMDGVGSPYPYGLMLPQSETERLLEAGLAAQGVTVERQVELESFTQGEDDVQAVLRHPDGRQESLRAGWLVGCDGAHSAVRHGVGATFAGKTMDSNWMLADVHLHGYPFPDSEAAVYWHRDGVLVVFPISPGRSRVLADLPPSGLARSPAPTLEQVQAVMQRRGPPGLVAHDPVWLAGFNINGRKVARYRWGRAFLAGDAAHIHSPAGGQGMNTGMQDAFNLAWKLALVIHGTCADRLLDSYGPERSAVGDAVLKAADRLTTVATLRNPIAQGARNLIAHLVLGLGPVQHAVAETLTELATGYPDSPLNGPALPGDGPRPGARLPPTVGQAPPGTGATPRFALFAQPSGAVDDLIGVFPQLLEPMPRPPVQPDALWLVRPDGYVACSATDSVAIAAYLRRIMPGGGSGA</sequence>
<proteinExistence type="predicted"/>
<evidence type="ECO:0000313" key="6">
    <source>
        <dbReference type="EMBL" id="MBC9205432.1"/>
    </source>
</evidence>
<dbReference type="PANTHER" id="PTHR43004:SF19">
    <property type="entry name" value="BINDING MONOOXYGENASE, PUTATIVE (JCVI)-RELATED"/>
    <property type="match status" value="1"/>
</dbReference>
<evidence type="ECO:0000259" key="5">
    <source>
        <dbReference type="Pfam" id="PF01494"/>
    </source>
</evidence>
<dbReference type="PRINTS" id="PR00420">
    <property type="entry name" value="RNGMNOXGNASE"/>
</dbReference>
<evidence type="ECO:0000256" key="1">
    <source>
        <dbReference type="ARBA" id="ARBA00001974"/>
    </source>
</evidence>
<dbReference type="SUPFAM" id="SSF51905">
    <property type="entry name" value="FAD/NAD(P)-binding domain"/>
    <property type="match status" value="1"/>
</dbReference>